<evidence type="ECO:0000313" key="2">
    <source>
        <dbReference type="Proteomes" id="UP000281553"/>
    </source>
</evidence>
<accession>A0A3P6TRD4</accession>
<name>A0A3P6TRD4_DIBLA</name>
<gene>
    <name evidence="1" type="ORF">DILT_LOCUS3794</name>
</gene>
<organism evidence="1 2">
    <name type="scientific">Dibothriocephalus latus</name>
    <name type="common">Fish tapeworm</name>
    <name type="synonym">Diphyllobothrium latum</name>
    <dbReference type="NCBI Taxonomy" id="60516"/>
    <lineage>
        <taxon>Eukaryota</taxon>
        <taxon>Metazoa</taxon>
        <taxon>Spiralia</taxon>
        <taxon>Lophotrochozoa</taxon>
        <taxon>Platyhelminthes</taxon>
        <taxon>Cestoda</taxon>
        <taxon>Eucestoda</taxon>
        <taxon>Diphyllobothriidea</taxon>
        <taxon>Diphyllobothriidae</taxon>
        <taxon>Dibothriocephalus</taxon>
    </lineage>
</organism>
<dbReference type="AlphaFoldDB" id="A0A3P6TRD4"/>
<sequence>MPRHVAVRSCGRKCEMTVDAMVTSAAALPCRLLAPLLNRLLSLCLIWRRCGHNLTPIDVEPYVDWLQADEDQAHALPG</sequence>
<keyword evidence="2" id="KW-1185">Reference proteome</keyword>
<proteinExistence type="predicted"/>
<dbReference type="EMBL" id="UYRU01044269">
    <property type="protein sequence ID" value="VDK85959.1"/>
    <property type="molecule type" value="Genomic_DNA"/>
</dbReference>
<protein>
    <submittedName>
        <fullName evidence="1">Uncharacterized protein</fullName>
    </submittedName>
</protein>
<evidence type="ECO:0000313" key="1">
    <source>
        <dbReference type="EMBL" id="VDK85959.1"/>
    </source>
</evidence>
<dbReference type="Proteomes" id="UP000281553">
    <property type="component" value="Unassembled WGS sequence"/>
</dbReference>
<reference evidence="1 2" key="1">
    <citation type="submission" date="2018-11" db="EMBL/GenBank/DDBJ databases">
        <authorList>
            <consortium name="Pathogen Informatics"/>
        </authorList>
    </citation>
    <scope>NUCLEOTIDE SEQUENCE [LARGE SCALE GENOMIC DNA]</scope>
</reference>